<name>A0A126V0H2_9RHOB</name>
<dbReference type="Proteomes" id="UP000070371">
    <property type="component" value="Chromosome"/>
</dbReference>
<evidence type="ECO:0000313" key="1">
    <source>
        <dbReference type="EMBL" id="AML51189.1"/>
    </source>
</evidence>
<sequence>MTQTVLILGASGKIGRHAAEAFAKAGWTVRKFNRSTDDLTQSAMGADVIVNGFNPAGYKGWATLVPKYTADIIAAAKASGATVIIPGNVYNFGATAGTWGPTTPHAATTRKGRLRIKMEESYRQAAKDGLRTIILRGGDFLDPNRDGTLMSLVILGKIDKGVVTTMGPTDVEHAYCYLPDWARVAVALAETRATLNALEDIPLPGESFTIQELCEEITAATNQKIKITNFPWWLMRLASPVWTLAYELLEMRYLSEIPHRLSGARLAEILPDFHPTPRQEIMLCEVPSNLKRAQLMAA</sequence>
<dbReference type="KEGG" id="hat:RC74_07895"/>
<dbReference type="InterPro" id="IPR036291">
    <property type="entry name" value="NAD(P)-bd_dom_sf"/>
</dbReference>
<dbReference type="RefSeq" id="WP_039001759.1">
    <property type="nucleotide sequence ID" value="NZ_CP014327.1"/>
</dbReference>
<accession>A0A126V0H2</accession>
<dbReference type="SUPFAM" id="SSF51735">
    <property type="entry name" value="NAD(P)-binding Rossmann-fold domains"/>
    <property type="match status" value="1"/>
</dbReference>
<dbReference type="Gene3D" id="3.40.50.720">
    <property type="entry name" value="NAD(P)-binding Rossmann-like Domain"/>
    <property type="match status" value="1"/>
</dbReference>
<dbReference type="OrthoDB" id="7170465at2"/>
<keyword evidence="2" id="KW-1185">Reference proteome</keyword>
<evidence type="ECO:0000313" key="2">
    <source>
        <dbReference type="Proteomes" id="UP000070371"/>
    </source>
</evidence>
<gene>
    <name evidence="1" type="ORF">RC74_07895</name>
</gene>
<dbReference type="STRING" id="1579316.RC74_07895"/>
<dbReference type="AlphaFoldDB" id="A0A126V0H2"/>
<organism evidence="1 2">
    <name type="scientific">Falsihalocynthiibacter arcticus</name>
    <dbReference type="NCBI Taxonomy" id="1579316"/>
    <lineage>
        <taxon>Bacteria</taxon>
        <taxon>Pseudomonadati</taxon>
        <taxon>Pseudomonadota</taxon>
        <taxon>Alphaproteobacteria</taxon>
        <taxon>Rhodobacterales</taxon>
        <taxon>Roseobacteraceae</taxon>
        <taxon>Falsihalocynthiibacter</taxon>
    </lineage>
</organism>
<reference evidence="1 2" key="1">
    <citation type="submission" date="2016-02" db="EMBL/GenBank/DDBJ databases">
        <title>Complete genome sequence of Halocynthiibacter arcticus PAMC 20958t from arctic marine sediment.</title>
        <authorList>
            <person name="Lee Y.M."/>
            <person name="Baek K."/>
            <person name="Lee H.K."/>
            <person name="Shin S.C."/>
        </authorList>
    </citation>
    <scope>NUCLEOTIDE SEQUENCE [LARGE SCALE GENOMIC DNA]</scope>
    <source>
        <strain evidence="1">PAMC 20958</strain>
    </source>
</reference>
<proteinExistence type="predicted"/>
<protein>
    <submittedName>
        <fullName evidence="1">Epimerase</fullName>
    </submittedName>
</protein>
<dbReference type="EMBL" id="CP014327">
    <property type="protein sequence ID" value="AML51189.1"/>
    <property type="molecule type" value="Genomic_DNA"/>
</dbReference>